<evidence type="ECO:0000313" key="2">
    <source>
        <dbReference type="Proteomes" id="UP000297295"/>
    </source>
</evidence>
<proteinExistence type="predicted"/>
<dbReference type="InterPro" id="IPR020271">
    <property type="entry name" value="Uncharacterised_MJ1172"/>
</dbReference>
<comment type="caution">
    <text evidence="1">The sequence shown here is derived from an EMBL/GenBank/DDBJ whole genome shotgun (WGS) entry which is preliminary data.</text>
</comment>
<dbReference type="Pfam" id="PF10884">
    <property type="entry name" value="DUF2683"/>
    <property type="match status" value="1"/>
</dbReference>
<name>A0A4E0QX21_9EURY</name>
<organism evidence="1 2">
    <name type="scientific">Methanolobus halotolerans</name>
    <dbReference type="NCBI Taxonomy" id="2052935"/>
    <lineage>
        <taxon>Archaea</taxon>
        <taxon>Methanobacteriati</taxon>
        <taxon>Methanobacteriota</taxon>
        <taxon>Stenosarchaea group</taxon>
        <taxon>Methanomicrobia</taxon>
        <taxon>Methanosarcinales</taxon>
        <taxon>Methanosarcinaceae</taxon>
        <taxon>Methanolobus</taxon>
    </lineage>
</organism>
<reference evidence="1 2" key="1">
    <citation type="submission" date="2017-11" db="EMBL/GenBank/DDBJ databases">
        <title>Isolation and Characterization of Methanogenic Archaea from Saline Meromictic Lake at Siberia.</title>
        <authorList>
            <person name="Shen Y."/>
            <person name="Huang H.-H."/>
            <person name="Lai M.-C."/>
            <person name="Chen S.-C."/>
        </authorList>
    </citation>
    <scope>NUCLEOTIDE SEQUENCE [LARGE SCALE GENOMIC DNA]</scope>
    <source>
        <strain evidence="1 2">SY-01</strain>
    </source>
</reference>
<evidence type="ECO:0000313" key="1">
    <source>
        <dbReference type="EMBL" id="TGC06971.1"/>
    </source>
</evidence>
<dbReference type="Proteomes" id="UP000297295">
    <property type="component" value="Unassembled WGS sequence"/>
</dbReference>
<protein>
    <submittedName>
        <fullName evidence="1">Uncharacterized protein</fullName>
    </submittedName>
</protein>
<gene>
    <name evidence="1" type="ORF">CUN85_12230</name>
</gene>
<sequence length="65" mass="7575">MRNIHTLIHKFNSRKIARSKKASCPPKKCFNPEFIKEVEQSIQDVKDGKGTKYDSLEDLFASYEK</sequence>
<keyword evidence="2" id="KW-1185">Reference proteome</keyword>
<dbReference type="AlphaFoldDB" id="A0A4E0QX21"/>
<accession>A0A4E0QX21</accession>
<dbReference type="RefSeq" id="WP_135390580.1">
    <property type="nucleotide sequence ID" value="NZ_PGGK01000020.1"/>
</dbReference>
<dbReference type="EMBL" id="PGGK01000020">
    <property type="protein sequence ID" value="TGC06971.1"/>
    <property type="molecule type" value="Genomic_DNA"/>
</dbReference>